<accession>A0A0H2MI92</accession>
<evidence type="ECO:0008006" key="3">
    <source>
        <dbReference type="Google" id="ProtNLM"/>
    </source>
</evidence>
<sequence length="231" mass="26956">MRFKRIFEAEEDGMKKNYFRFLKMLPLLCAFTILEAKADESSQTQIVKELVYKEFHDPGYVYFLTEKGKELEAAFYYRFITYEQIEKWSVGEKFELVIDANKGVGVRHKSEAEFFKVVFARPDNPIGLLEKTCLETAVTTLDIAGCFHQSAERWRRESDYLFRELSTSASKTVFGQLSDARTKWLAYEASLMDSFYTYGQEQGGSIMKIHSASLKSELAQSFYYQTVRFFE</sequence>
<name>A0A0H2MI92_9PROT</name>
<keyword evidence="2" id="KW-1185">Reference proteome</keyword>
<dbReference type="Proteomes" id="UP000035444">
    <property type="component" value="Unassembled WGS sequence"/>
</dbReference>
<comment type="caution">
    <text evidence="1">The sequence shown here is derived from an EMBL/GenBank/DDBJ whole genome shotgun (WGS) entry which is preliminary data.</text>
</comment>
<proteinExistence type="predicted"/>
<dbReference type="EMBL" id="LAQL01000007">
    <property type="protein sequence ID" value="KLN60447.1"/>
    <property type="molecule type" value="Genomic_DNA"/>
</dbReference>
<gene>
    <name evidence="1" type="ORF">WH96_12005</name>
</gene>
<organism evidence="1 2">
    <name type="scientific">Kiloniella spongiae</name>
    <dbReference type="NCBI Taxonomy" id="1489064"/>
    <lineage>
        <taxon>Bacteria</taxon>
        <taxon>Pseudomonadati</taxon>
        <taxon>Pseudomonadota</taxon>
        <taxon>Alphaproteobacteria</taxon>
        <taxon>Rhodospirillales</taxon>
        <taxon>Kiloniellaceae</taxon>
        <taxon>Kiloniella</taxon>
    </lineage>
</organism>
<evidence type="ECO:0000313" key="1">
    <source>
        <dbReference type="EMBL" id="KLN60447.1"/>
    </source>
</evidence>
<evidence type="ECO:0000313" key="2">
    <source>
        <dbReference type="Proteomes" id="UP000035444"/>
    </source>
</evidence>
<dbReference type="AlphaFoldDB" id="A0A0H2MI92"/>
<protein>
    <recommendedName>
        <fullName evidence="3">Lysozyme inhibitor LprI N-terminal domain-containing protein</fullName>
    </recommendedName>
</protein>
<reference evidence="1 2" key="1">
    <citation type="submission" date="2015-03" db="EMBL/GenBank/DDBJ databases">
        <title>Genome Sequence of Kiloniella spongiae MEBiC09566, isolated from a marine sponge.</title>
        <authorList>
            <person name="Shao Z."/>
            <person name="Wang L."/>
            <person name="Li X."/>
        </authorList>
    </citation>
    <scope>NUCLEOTIDE SEQUENCE [LARGE SCALE GENOMIC DNA]</scope>
    <source>
        <strain evidence="1 2">MEBiC09566</strain>
    </source>
</reference>